<name>A0A8H7WFA0_9HELO</name>
<organism evidence="2 3">
    <name type="scientific">Cadophora malorum</name>
    <dbReference type="NCBI Taxonomy" id="108018"/>
    <lineage>
        <taxon>Eukaryota</taxon>
        <taxon>Fungi</taxon>
        <taxon>Dikarya</taxon>
        <taxon>Ascomycota</taxon>
        <taxon>Pezizomycotina</taxon>
        <taxon>Leotiomycetes</taxon>
        <taxon>Helotiales</taxon>
        <taxon>Ploettnerulaceae</taxon>
        <taxon>Cadophora</taxon>
    </lineage>
</organism>
<gene>
    <name evidence="2" type="ORF">IFR04_003142</name>
</gene>
<dbReference type="AlphaFoldDB" id="A0A8H7WFA0"/>
<evidence type="ECO:0000313" key="3">
    <source>
        <dbReference type="Proteomes" id="UP000664132"/>
    </source>
</evidence>
<accession>A0A8H7WFA0</accession>
<feature type="transmembrane region" description="Helical" evidence="1">
    <location>
        <begin position="6"/>
        <end position="29"/>
    </location>
</feature>
<keyword evidence="1" id="KW-0472">Membrane</keyword>
<evidence type="ECO:0000313" key="2">
    <source>
        <dbReference type="EMBL" id="KAG4423717.1"/>
    </source>
</evidence>
<sequence length="245" mass="28116">MIEIASIIIAIIALVGTLVSASITGWLAIYSDEHKLRLESEKMMAKYRDPLLLAAQDLQSRLYNILDNGFLTYVHGPKELKDLLFLHTSYLVGQYFSWNYILRRRTQFLCYHIEEDNKEVTEILEKINGVFSTISYRDRGWPFMLWRGQQQGIGEIMTINDNGELLCMGYAAFVLKWTEDEKFRKWFDTIHTSIDDLGKAGDQNDINHSYWRCVEGLVTDPDAVTLAKELDGFPLALATAGAYLD</sequence>
<evidence type="ECO:0000256" key="1">
    <source>
        <dbReference type="SAM" id="Phobius"/>
    </source>
</evidence>
<keyword evidence="1" id="KW-0812">Transmembrane</keyword>
<dbReference type="EMBL" id="JAFJYH010000030">
    <property type="protein sequence ID" value="KAG4423717.1"/>
    <property type="molecule type" value="Genomic_DNA"/>
</dbReference>
<dbReference type="Proteomes" id="UP000664132">
    <property type="component" value="Unassembled WGS sequence"/>
</dbReference>
<protein>
    <submittedName>
        <fullName evidence="2">Uncharacterized protein</fullName>
    </submittedName>
</protein>
<reference evidence="2" key="1">
    <citation type="submission" date="2021-02" db="EMBL/GenBank/DDBJ databases">
        <title>Genome sequence Cadophora malorum strain M34.</title>
        <authorList>
            <person name="Stefanovic E."/>
            <person name="Vu D."/>
            <person name="Scully C."/>
            <person name="Dijksterhuis J."/>
            <person name="Roader J."/>
            <person name="Houbraken J."/>
        </authorList>
    </citation>
    <scope>NUCLEOTIDE SEQUENCE</scope>
    <source>
        <strain evidence="2">M34</strain>
    </source>
</reference>
<proteinExistence type="predicted"/>
<comment type="caution">
    <text evidence="2">The sequence shown here is derived from an EMBL/GenBank/DDBJ whole genome shotgun (WGS) entry which is preliminary data.</text>
</comment>
<dbReference type="OrthoDB" id="531190at2759"/>
<keyword evidence="1" id="KW-1133">Transmembrane helix</keyword>
<keyword evidence="3" id="KW-1185">Reference proteome</keyword>